<proteinExistence type="predicted"/>
<dbReference type="Gene3D" id="1.20.58.290">
    <property type="entry name" value="Hypothetical membrane protein ta0354_69_121"/>
    <property type="match status" value="1"/>
</dbReference>
<protein>
    <submittedName>
        <fullName evidence="2">DUF447 family protein</fullName>
    </submittedName>
</protein>
<dbReference type="SUPFAM" id="SSF50475">
    <property type="entry name" value="FMN-binding split barrel"/>
    <property type="match status" value="1"/>
</dbReference>
<dbReference type="Proteomes" id="UP000586031">
    <property type="component" value="Unassembled WGS sequence"/>
</dbReference>
<feature type="domain" description="DUF447" evidence="1">
    <location>
        <begin position="4"/>
        <end position="59"/>
    </location>
</feature>
<accession>A0A7J4TFT4</accession>
<dbReference type="EMBL" id="DUHE01000008">
    <property type="protein sequence ID" value="HII83286.1"/>
    <property type="molecule type" value="Genomic_DNA"/>
</dbReference>
<evidence type="ECO:0000313" key="3">
    <source>
        <dbReference type="Proteomes" id="UP000586031"/>
    </source>
</evidence>
<dbReference type="InterPro" id="IPR049288">
    <property type="entry name" value="DUF447_C"/>
</dbReference>
<feature type="non-terminal residue" evidence="2">
    <location>
        <position position="1"/>
    </location>
</feature>
<dbReference type="Pfam" id="PF20766">
    <property type="entry name" value="DUF447_C"/>
    <property type="match status" value="1"/>
</dbReference>
<gene>
    <name evidence="2" type="ORF">HA271_00270</name>
</gene>
<dbReference type="AlphaFoldDB" id="A0A7J4TFT4"/>
<reference evidence="3" key="1">
    <citation type="journal article" date="2020" name="bioRxiv">
        <title>A rank-normalized archaeal taxonomy based on genome phylogeny resolves widespread incomplete and uneven classifications.</title>
        <authorList>
            <person name="Rinke C."/>
            <person name="Chuvochina M."/>
            <person name="Mussig A.J."/>
            <person name="Chaumeil P.-A."/>
            <person name="Waite D.W."/>
            <person name="Whitman W.B."/>
            <person name="Parks D.H."/>
            <person name="Hugenholtz P."/>
        </authorList>
    </citation>
    <scope>NUCLEOTIDE SEQUENCE [LARGE SCALE GENOMIC DNA]</scope>
</reference>
<name>A0A7J4TFT4_9EURY</name>
<evidence type="ECO:0000313" key="2">
    <source>
        <dbReference type="EMBL" id="HII83286.1"/>
    </source>
</evidence>
<sequence>QPLNRAIYGIIEALVYLSRIDIVSEDEKKAYLDQISEISRVVNKVGSDDHKQAMKKILESLE</sequence>
<comment type="caution">
    <text evidence="2">The sequence shown here is derived from an EMBL/GenBank/DDBJ whole genome shotgun (WGS) entry which is preliminary data.</text>
</comment>
<organism evidence="2 3">
    <name type="scientific">Methanobacterium subterraneum</name>
    <dbReference type="NCBI Taxonomy" id="59277"/>
    <lineage>
        <taxon>Archaea</taxon>
        <taxon>Methanobacteriati</taxon>
        <taxon>Methanobacteriota</taxon>
        <taxon>Methanomada group</taxon>
        <taxon>Methanobacteria</taxon>
        <taxon>Methanobacteriales</taxon>
        <taxon>Methanobacteriaceae</taxon>
        <taxon>Methanobacterium</taxon>
    </lineage>
</organism>
<evidence type="ECO:0000259" key="1">
    <source>
        <dbReference type="Pfam" id="PF20766"/>
    </source>
</evidence>